<feature type="region of interest" description="Disordered" evidence="1">
    <location>
        <begin position="1359"/>
        <end position="1382"/>
    </location>
</feature>
<evidence type="ECO:0000313" key="4">
    <source>
        <dbReference type="EMBL" id="TQL57456.1"/>
    </source>
</evidence>
<feature type="compositionally biased region" description="Gly residues" evidence="1">
    <location>
        <begin position="2129"/>
        <end position="2149"/>
    </location>
</feature>
<dbReference type="InterPro" id="IPR022385">
    <property type="entry name" value="Rhs_assc_core"/>
</dbReference>
<keyword evidence="5" id="KW-1185">Reference proteome</keyword>
<dbReference type="RefSeq" id="WP_246046229.1">
    <property type="nucleotide sequence ID" value="NZ_BAAASV010000002.1"/>
</dbReference>
<dbReference type="NCBIfam" id="NF033679">
    <property type="entry name" value="DNRLRE_dom"/>
    <property type="match status" value="1"/>
</dbReference>
<reference evidence="4 5" key="1">
    <citation type="submission" date="2019-06" db="EMBL/GenBank/DDBJ databases">
        <title>Sequencing the genomes of 1000 actinobacteria strains.</title>
        <authorList>
            <person name="Klenk H.-P."/>
        </authorList>
    </citation>
    <scope>NUCLEOTIDE SEQUENCE [LARGE SCALE GENOMIC DNA]</scope>
    <source>
        <strain evidence="4 5">DSM 4813</strain>
    </source>
</reference>
<keyword evidence="2" id="KW-0732">Signal</keyword>
<comment type="caution">
    <text evidence="4">The sequence shown here is derived from an EMBL/GenBank/DDBJ whole genome shotgun (WGS) entry which is preliminary data.</text>
</comment>
<dbReference type="Proteomes" id="UP000315389">
    <property type="component" value="Unassembled WGS sequence"/>
</dbReference>
<proteinExistence type="predicted"/>
<evidence type="ECO:0000256" key="2">
    <source>
        <dbReference type="SAM" id="SignalP"/>
    </source>
</evidence>
<evidence type="ECO:0000259" key="3">
    <source>
        <dbReference type="Pfam" id="PF20148"/>
    </source>
</evidence>
<dbReference type="Pfam" id="PF20148">
    <property type="entry name" value="DUF6531"/>
    <property type="match status" value="1"/>
</dbReference>
<name>A0A542ZAX3_RARFA</name>
<feature type="region of interest" description="Disordered" evidence="1">
    <location>
        <begin position="1877"/>
        <end position="1897"/>
    </location>
</feature>
<dbReference type="InterPro" id="IPR045351">
    <property type="entry name" value="DUF6531"/>
</dbReference>
<dbReference type="EMBL" id="VFOS01000004">
    <property type="protein sequence ID" value="TQL57456.1"/>
    <property type="molecule type" value="Genomic_DNA"/>
</dbReference>
<protein>
    <submittedName>
        <fullName evidence="4">RHS repeat-associated protein</fullName>
    </submittedName>
</protein>
<feature type="region of interest" description="Disordered" evidence="1">
    <location>
        <begin position="2068"/>
        <end position="2155"/>
    </location>
</feature>
<gene>
    <name evidence="4" type="ORF">FB461_2192</name>
</gene>
<dbReference type="Gene3D" id="2.180.10.10">
    <property type="entry name" value="RHS repeat-associated core"/>
    <property type="match status" value="1"/>
</dbReference>
<accession>A0A542ZAX3</accession>
<feature type="compositionally biased region" description="Basic and acidic residues" evidence="1">
    <location>
        <begin position="2072"/>
        <end position="2089"/>
    </location>
</feature>
<evidence type="ECO:0000313" key="5">
    <source>
        <dbReference type="Proteomes" id="UP000315389"/>
    </source>
</evidence>
<organism evidence="4 5">
    <name type="scientific">Rarobacter faecitabidus</name>
    <dbReference type="NCBI Taxonomy" id="13243"/>
    <lineage>
        <taxon>Bacteria</taxon>
        <taxon>Bacillati</taxon>
        <taxon>Actinomycetota</taxon>
        <taxon>Actinomycetes</taxon>
        <taxon>Micrococcales</taxon>
        <taxon>Rarobacteraceae</taxon>
        <taxon>Rarobacter</taxon>
    </lineage>
</organism>
<feature type="chain" id="PRO_5022097236" evidence="2">
    <location>
        <begin position="30"/>
        <end position="2155"/>
    </location>
</feature>
<sequence length="2155" mass="225615">MRRLGSRLGVVGLALAVVGSSLTVTQAAADEGQQADPTPVPVPSKAIESPDTFSAGVQARLQGSRVEDVSQRTESSKTFVNPDGTWTSELWGSPVQVRDAEGAWSDVDLRFKADGDGNFVPRASAADVVAGGGGSDLLGRLTLGDGSTVSFTWPEGHVPEPAIEGGVATYAVDEDRDVLVWLTSTGMNVAVRLNSAPEPGEGTVELGVLTQGAELTQDGDVLVLADGEGERVGESADLTAWDAREDGGGDPEVVVDVDPDLSDGETVKAARKVAKGKRAAAGDAPVVEQTLSLSVSEEFLQDPDTVYPVVVDPAVSSLTIAADTWVRSGTTTAQGSDYRWLVGATTTNANQGLTFAKWNLPANITGATVTAATLQMLQYEAGSCSTSIGTSVHPLGGAFSNATLWSNKPAPATGTSASTSFADNKGGDGCANSPNGWVTVSLKQMVQDWVSGVRANHGLQLNAPVAEASNPAYGKRFCSYNVDVNSGACFETARTPKLSVTYTKAPTNPSTVSFTQTGTVAGWTNAPQPVLKAKGTDPYGDNVRYEIQVHTSTAATAATLAGTCTTALVASGAEGSCQPGTALTSGTYYVRAKTINAFGLSSPGWAGWTTMGVDLDPPASPAITATAYTNGQWVTDLPGSNTFTITGSGSDLVAAAYKQDNGGWVTIPVSSGNTTTTFAWNPTGSHVLTAQLVDRAGNTTTSAFSFGNGLALPYLPRQGGVKATTATKILAHANGSVNGAVTARLQYRELNSGVSGWKDAQYAPLTISTSSIGSGMVQATGDWNIASELSTSRRPVTYEVQVCFTYPSNLELCTQQGGIWEEYSTRTVTYVPHAFGDAYPTSEAGPGTVSLWTGEFTHTATDVSVPGYTGDLSVSRTYNTFADASKMGPFGPGWTSSFDGVDAGVAGVEVYDDTASDGTIALVDSEGEALVYEQPGLTGTTTPAAQKVGVYLALDEETANMGARLEIKTVGSGKQLIFTEDDGTNTIWSWVSGAWQVLSVSEPGTSLTTSYTHTGGKLTRIVAPIPPKTGTPITCPIASPQPGCRILTIDYATATTATNTVPGDIVDQVKSISYTAFKPTASDGSGAMTTVVVASYKYDQDGRLVSVTDPRLNLITGYSYGAPINGNGVAALTSITPATVTTQLSSSLAPKPFLFTYATGSSSTAQAGALLSVSRPNPTGSGTTVLSKYGYDLSLSAAGMPDLTSADVATWGQDAAPTHGYAVWGQDRAGAIGTTPSTEDLRYADLSFTDDEGRVINTATFGAGDWQPTSTTYDTGNRVVRTIDARGIHHIRTALAGSQSVNPDDYATITKYNPDVIADTAITVDGETVPAGTVLTPAGTLVTDVWEPVREIRPLNGVPTYSRQRTHTDYDQGAPAQLNPATKMPWRLPTTVTVTTAAANTATWDPATVVPLETNALSQTETGYNPIDTSSPTGETSGWILGAPTTNAIVLVGGDNITTKTRYDSQGRVVEQRQPSGAASTTSYYTVDAQPAPNQACGGTTAKFAAWAGLTCRTVDGITTEQVTSYSHYLAVQETTESNGSVVRSTTNTFDTAGRQVTSKTSINNQPDTSGTLFTSYGYSTITSQLTTTSALSANGATTLGTENDYYDAWERAISHVSTTGSQISSTLTAYDAAGRVYQVEDPNGTTTFGYDGPGEYRGLVTSQTVTGMGTWTAVYDAAGDMTSQTSPGGLVQTNTFDRTGQQTTLAYASSTGTPIATWDTGWNSEGKKAWVTGPASDGGLRTVNYEYDTADRLTQVRDRISNTCQIRGYTFDSNGNRTGLYRNTINGQCAYLGSTPSSRTWGYDAADRVAGAYEYDMLGRQTQIPSTDAPLGEAAGPITIGYYDNDLARSITQGENTTTFTLDALQRRLVETRTTGSGTTTIRRGYADTSDNPGWATTTKNGTTTLTRYASSIAGDLGAQHTGTDLTLDIVDPWDSVAATITVTGTTLGTISGLSSFDEYGNPLTTTPTTGDITYGWKGGKERAGNPTSGLTLMGVRLYNPTTGLFTSPDPVKGGNTTAYTYPQDPINWNDLSGLMQKYELTDAEWVAIANKKAGLPYDNRAFHSGKRKQVANEKFKRERDIPKREGYTKNSGQKSSSKSKSKAQKKVENHEKNISNNRGGTARSQMRGGGGGGSAGRITGIGGGGGRIRNLYR</sequence>
<feature type="domain" description="DUF6531" evidence="3">
    <location>
        <begin position="849"/>
        <end position="899"/>
    </location>
</feature>
<dbReference type="NCBIfam" id="TIGR03696">
    <property type="entry name" value="Rhs_assc_core"/>
    <property type="match status" value="1"/>
</dbReference>
<evidence type="ECO:0000256" key="1">
    <source>
        <dbReference type="SAM" id="MobiDB-lite"/>
    </source>
</evidence>
<feature type="signal peptide" evidence="2">
    <location>
        <begin position="1"/>
        <end position="29"/>
    </location>
</feature>